<accession>A0ABY8S5R2</accession>
<reference evidence="1 2" key="1">
    <citation type="submission" date="2023-05" db="EMBL/GenBank/DDBJ databases">
        <title>The complete genome of Acinetobacter sp. nov KCTC 92772.</title>
        <authorList>
            <person name="Zhou G."/>
        </authorList>
    </citation>
    <scope>NUCLEOTIDE SEQUENCE [LARGE SCALE GENOMIC DNA]</scope>
    <source>
        <strain evidence="1 2">KCTC 92772</strain>
    </source>
</reference>
<keyword evidence="2" id="KW-1185">Reference proteome</keyword>
<evidence type="ECO:0000313" key="1">
    <source>
        <dbReference type="EMBL" id="WHP07040.1"/>
    </source>
</evidence>
<evidence type="ECO:0000313" key="2">
    <source>
        <dbReference type="Proteomes" id="UP001229836"/>
    </source>
</evidence>
<protein>
    <submittedName>
        <fullName evidence="1">Uncharacterized protein</fullName>
    </submittedName>
</protein>
<dbReference type="Proteomes" id="UP001229836">
    <property type="component" value="Chromosome"/>
</dbReference>
<organism evidence="1 2">
    <name type="scientific">Acinetobacter corruptisaponis</name>
    <dbReference type="NCBI Taxonomy" id="3045147"/>
    <lineage>
        <taxon>Bacteria</taxon>
        <taxon>Pseudomonadati</taxon>
        <taxon>Pseudomonadota</taxon>
        <taxon>Gammaproteobacteria</taxon>
        <taxon>Moraxellales</taxon>
        <taxon>Moraxellaceae</taxon>
        <taxon>Acinetobacter</taxon>
    </lineage>
</organism>
<name>A0ABY8S5R2_9GAMM</name>
<dbReference type="EMBL" id="CP125669">
    <property type="protein sequence ID" value="WHP07040.1"/>
    <property type="molecule type" value="Genomic_DNA"/>
</dbReference>
<sequence>MSGQFRVMERITASYIPYAGKKKRCSSNFKYWNIPKNGKLKFKIILPEGCPPLQFNLVRQKRLGFDRVFYANIYDGKEIDLIQEKLKHGRQKIYIETTTAFPDIMHTEPMLLISRNMPDVNEQFRGFKEVPYYEVIVYVSG</sequence>
<dbReference type="RefSeq" id="WP_283268673.1">
    <property type="nucleotide sequence ID" value="NZ_CP125669.1"/>
</dbReference>
<proteinExistence type="predicted"/>
<gene>
    <name evidence="1" type="ORF">QLH32_06145</name>
</gene>